<keyword evidence="6 9" id="KW-0067">ATP-binding</keyword>
<keyword evidence="3 9" id="KW-0227">DNA damage</keyword>
<comment type="similarity">
    <text evidence="9">In the C-terminal section; belongs to the helicase family. RecG subfamily.</text>
</comment>
<dbReference type="HAMAP" id="MF_00969">
    <property type="entry name" value="TRCF"/>
    <property type="match status" value="1"/>
</dbReference>
<dbReference type="Gene3D" id="3.90.1150.50">
    <property type="entry name" value="Transcription-repair-coupling factor, D7 domain"/>
    <property type="match status" value="1"/>
</dbReference>
<comment type="caution">
    <text evidence="12">The sequence shown here is derived from an EMBL/GenBank/DDBJ whole genome shotgun (WGS) entry which is preliminary data.</text>
</comment>
<dbReference type="SUPFAM" id="SSF143517">
    <property type="entry name" value="TRCF domain-like"/>
    <property type="match status" value="1"/>
</dbReference>
<evidence type="ECO:0000256" key="8">
    <source>
        <dbReference type="ARBA" id="ARBA00023204"/>
    </source>
</evidence>
<dbReference type="SMART" id="SM01058">
    <property type="entry name" value="CarD_TRCF"/>
    <property type="match status" value="1"/>
</dbReference>
<keyword evidence="4 9" id="KW-0378">Hydrolase</keyword>
<dbReference type="Proteomes" id="UP001589783">
    <property type="component" value="Unassembled WGS sequence"/>
</dbReference>
<dbReference type="SMART" id="SM00982">
    <property type="entry name" value="TRCF"/>
    <property type="match status" value="1"/>
</dbReference>
<gene>
    <name evidence="9 12" type="primary">mfd</name>
    <name evidence="12" type="ORF">ACFFJD_16835</name>
</gene>
<proteinExistence type="inferred from homology"/>
<dbReference type="Pfam" id="PF02559">
    <property type="entry name" value="CarD_TRCF_RID"/>
    <property type="match status" value="1"/>
</dbReference>
<keyword evidence="2 9" id="KW-0547">Nucleotide-binding</keyword>
<dbReference type="PROSITE" id="PS51194">
    <property type="entry name" value="HELICASE_CTER"/>
    <property type="match status" value="1"/>
</dbReference>
<reference evidence="12 13" key="1">
    <citation type="submission" date="2024-09" db="EMBL/GenBank/DDBJ databases">
        <authorList>
            <person name="Sun Q."/>
            <person name="Mori K."/>
        </authorList>
    </citation>
    <scope>NUCLEOTIDE SEQUENCE [LARGE SCALE GENOMIC DNA]</scope>
    <source>
        <strain evidence="12 13">CCM 7957</strain>
    </source>
</reference>
<keyword evidence="8 9" id="KW-0234">DNA repair</keyword>
<keyword evidence="1 9" id="KW-0963">Cytoplasm</keyword>
<dbReference type="SUPFAM" id="SSF141259">
    <property type="entry name" value="CarD-like"/>
    <property type="match status" value="1"/>
</dbReference>
<dbReference type="Pfam" id="PF00270">
    <property type="entry name" value="DEAD"/>
    <property type="match status" value="1"/>
</dbReference>
<evidence type="ECO:0000256" key="1">
    <source>
        <dbReference type="ARBA" id="ARBA00022490"/>
    </source>
</evidence>
<dbReference type="InterPro" id="IPR047112">
    <property type="entry name" value="RecG/Mfd"/>
</dbReference>
<dbReference type="InterPro" id="IPR005118">
    <property type="entry name" value="TRCF_C"/>
</dbReference>
<evidence type="ECO:0000256" key="5">
    <source>
        <dbReference type="ARBA" id="ARBA00022806"/>
    </source>
</evidence>
<dbReference type="EC" id="3.6.4.-" evidence="9"/>
<dbReference type="SUPFAM" id="SSF52540">
    <property type="entry name" value="P-loop containing nucleoside triphosphate hydrolases"/>
    <property type="match status" value="4"/>
</dbReference>
<dbReference type="Gene3D" id="3.30.2060.10">
    <property type="entry name" value="Penicillin-binding protein 1b domain"/>
    <property type="match status" value="1"/>
</dbReference>
<dbReference type="SMART" id="SM00490">
    <property type="entry name" value="HELICc"/>
    <property type="match status" value="1"/>
</dbReference>
<dbReference type="InterPro" id="IPR003711">
    <property type="entry name" value="CarD-like/TRCF_RID"/>
</dbReference>
<dbReference type="Gene3D" id="2.40.10.170">
    <property type="match status" value="1"/>
</dbReference>
<evidence type="ECO:0000256" key="4">
    <source>
        <dbReference type="ARBA" id="ARBA00022801"/>
    </source>
</evidence>
<accession>A0ABV6HCA5</accession>
<dbReference type="PANTHER" id="PTHR47964">
    <property type="entry name" value="ATP-DEPENDENT DNA HELICASE HOMOLOG RECG, CHLOROPLASTIC"/>
    <property type="match status" value="1"/>
</dbReference>
<dbReference type="EMBL" id="JBHLWV010000051">
    <property type="protein sequence ID" value="MFC0316512.1"/>
    <property type="molecule type" value="Genomic_DNA"/>
</dbReference>
<name>A0ABV6HCA5_9ACTN</name>
<keyword evidence="13" id="KW-1185">Reference proteome</keyword>
<dbReference type="PANTHER" id="PTHR47964:SF1">
    <property type="entry name" value="ATP-DEPENDENT DNA HELICASE HOMOLOG RECG, CHLOROPLASTIC"/>
    <property type="match status" value="1"/>
</dbReference>
<feature type="domain" description="Helicase ATP-binding" evidence="10">
    <location>
        <begin position="647"/>
        <end position="808"/>
    </location>
</feature>
<comment type="subcellular location">
    <subcellularLocation>
        <location evidence="9">Cytoplasm</location>
    </subcellularLocation>
</comment>
<evidence type="ECO:0000259" key="11">
    <source>
        <dbReference type="PROSITE" id="PS51194"/>
    </source>
</evidence>
<evidence type="ECO:0000313" key="12">
    <source>
        <dbReference type="EMBL" id="MFC0316512.1"/>
    </source>
</evidence>
<dbReference type="InterPro" id="IPR011545">
    <property type="entry name" value="DEAD/DEAH_box_helicase_dom"/>
</dbReference>
<dbReference type="Gene3D" id="3.40.50.11180">
    <property type="match status" value="1"/>
</dbReference>
<sequence length="1185" mass="128500">MSTSPSLSGLAAYALRDGAFAELAERGGQVRLDLTAPDAARPFIVAALAGRAAGPLLVVTANGREADDLTAELGELLDDGASVVAQFPSWETLPHERLSPSADTVGQRLAVLHRLADPKAAPLRVVVTTVRSLIQPMAPGLGSLRTVTLVEGEDTDFDALIGQLVEMAYERVDMVGRRGEFAVRGGILDVFPTTADFPVRVEFWGDEVTDIRAFSVADQRTQPEIETLSVQIHPCRELVLTEQVRARAAELAATTDDEALAEMMTKLGEGIPVDGMEAMIPALVEGEMQLLTEVLPEGTRVLVLDPEKVRTRATDLARTGAEFLEASWNAAALGAGAPVQAESVDLQASSYRPVAEVEQATVDAGRSWWTVSPLASGSGDELELKLQAGPAPHGDESAIADLLVGLRAQLAAGGRAAVVAAGKGTAQRFVERLGEAEVPARLMGDGDTPPEDAVGVYHGTLRHGLLVGTLVIITEPDLTGARVVGVKDGRKLPAKRRNQVDPLALTAGDMVVHDQHGIGRFVEMIERTISGARREYLVIEYAPGKRGQPGDRLYVPMDSLDQLSRYVGGEQPSLSKLGGSDWSNTKRKARKAVREIAGELVQLYAARHSAPGFAFSPDSPWQREMEDAFDFTETVDQMTVIAEVKADMEKPVPMDRVIVGDVGYGKTEIAVRAAFKAVQDGKQVAVLVPTTILAGQHLQTFTERMAGFPVKVRGLSRFTDPAESKQILADLATGDVDVVIGTHRLLQTGVVWKDLGLVIVDEEQRFGVEHKEHIKSLRTHVDVLTMSATPIPRTLEMSMAGIREMSTILTPPEERHPVLTYVGAYSDKQVGAAIRRELLRDGQVFYVHNRVSSIDKMAKDIARMVPEARVAVAHGQMPEELLEKTVDAFWNREFDVLVCTTIIETGLDISNANTLIVDRAENFGLSQLHQLRGRVGRSRERGYAYLFYSPEKPLTETAYDRLATIAQNNELGAGMAVALKDLELRGAGNVLGAEQSGHVAGVGFDLYVRLVGEAVEAYRAAADGETVAQEETKEVRIDLPVDAHIPVEYVEADRLRLEAYRKLASATSDADVDEVLTELNDRYGPPPVETERLASIARLRLRCRERGITEVTLAGTSIRLSPMALLDSEQVRLARLYSSASFRATTQAVTLPIPRTAGMGSPRLRDDELITYLVSFLTTLLPEPR</sequence>
<dbReference type="Pfam" id="PF00271">
    <property type="entry name" value="Helicase_C"/>
    <property type="match status" value="1"/>
</dbReference>
<keyword evidence="5" id="KW-0347">Helicase</keyword>
<evidence type="ECO:0000256" key="6">
    <source>
        <dbReference type="ARBA" id="ARBA00022840"/>
    </source>
</evidence>
<dbReference type="Pfam" id="PF03461">
    <property type="entry name" value="TRCF"/>
    <property type="match status" value="1"/>
</dbReference>
<evidence type="ECO:0000256" key="9">
    <source>
        <dbReference type="HAMAP-Rule" id="MF_00969"/>
    </source>
</evidence>
<protein>
    <recommendedName>
        <fullName evidence="9">Transcription-repair-coupling factor</fullName>
        <shortName evidence="9">TRCF</shortName>
        <ecNumber evidence="9">3.6.4.-</ecNumber>
    </recommendedName>
</protein>
<organism evidence="12 13">
    <name type="scientific">Gordonia phosphorivorans</name>
    <dbReference type="NCBI Taxonomy" id="1056982"/>
    <lineage>
        <taxon>Bacteria</taxon>
        <taxon>Bacillati</taxon>
        <taxon>Actinomycetota</taxon>
        <taxon>Actinomycetes</taxon>
        <taxon>Mycobacteriales</taxon>
        <taxon>Gordoniaceae</taxon>
        <taxon>Gordonia</taxon>
    </lineage>
</organism>
<comment type="similarity">
    <text evidence="9">In the N-terminal section; belongs to the UvrB family.</text>
</comment>
<dbReference type="CDD" id="cd17991">
    <property type="entry name" value="DEXHc_TRCF"/>
    <property type="match status" value="1"/>
</dbReference>
<dbReference type="CDD" id="cd18810">
    <property type="entry name" value="SF2_C_TRCF"/>
    <property type="match status" value="1"/>
</dbReference>
<dbReference type="Gene3D" id="3.40.50.300">
    <property type="entry name" value="P-loop containing nucleotide triphosphate hydrolases"/>
    <property type="match status" value="2"/>
</dbReference>
<dbReference type="InterPro" id="IPR037235">
    <property type="entry name" value="TRCF-like_C_D7"/>
</dbReference>
<dbReference type="InterPro" id="IPR001650">
    <property type="entry name" value="Helicase_C-like"/>
</dbReference>
<dbReference type="NCBIfam" id="TIGR00580">
    <property type="entry name" value="mfd"/>
    <property type="match status" value="1"/>
</dbReference>
<dbReference type="RefSeq" id="WP_382366274.1">
    <property type="nucleotide sequence ID" value="NZ_JBHLWV010000051.1"/>
</dbReference>
<dbReference type="PROSITE" id="PS51192">
    <property type="entry name" value="HELICASE_ATP_BIND_1"/>
    <property type="match status" value="1"/>
</dbReference>
<evidence type="ECO:0000256" key="2">
    <source>
        <dbReference type="ARBA" id="ARBA00022741"/>
    </source>
</evidence>
<evidence type="ECO:0000259" key="10">
    <source>
        <dbReference type="PROSITE" id="PS51192"/>
    </source>
</evidence>
<dbReference type="InterPro" id="IPR036101">
    <property type="entry name" value="CarD-like/TRCF_RID_sf"/>
</dbReference>
<dbReference type="Pfam" id="PF17757">
    <property type="entry name" value="UvrB_inter"/>
    <property type="match status" value="1"/>
</dbReference>
<dbReference type="SMART" id="SM00487">
    <property type="entry name" value="DEXDc"/>
    <property type="match status" value="1"/>
</dbReference>
<evidence type="ECO:0000256" key="3">
    <source>
        <dbReference type="ARBA" id="ARBA00022763"/>
    </source>
</evidence>
<feature type="domain" description="Helicase C-terminal" evidence="11">
    <location>
        <begin position="833"/>
        <end position="983"/>
    </location>
</feature>
<comment type="function">
    <text evidence="9">Couples transcription and DNA repair by recognizing RNA polymerase (RNAP) stalled at DNA lesions. Mediates ATP-dependent release of RNAP and its truncated transcript from the DNA, and recruitment of nucleotide excision repair machinery to the damaged site.</text>
</comment>
<evidence type="ECO:0000313" key="13">
    <source>
        <dbReference type="Proteomes" id="UP001589783"/>
    </source>
</evidence>
<dbReference type="InterPro" id="IPR004576">
    <property type="entry name" value="Mfd"/>
</dbReference>
<dbReference type="InterPro" id="IPR014001">
    <property type="entry name" value="Helicase_ATP-bd"/>
</dbReference>
<dbReference type="InterPro" id="IPR041471">
    <property type="entry name" value="UvrB_inter"/>
</dbReference>
<keyword evidence="7 9" id="KW-0238">DNA-binding</keyword>
<dbReference type="InterPro" id="IPR027417">
    <property type="entry name" value="P-loop_NTPase"/>
</dbReference>
<evidence type="ECO:0000256" key="7">
    <source>
        <dbReference type="ARBA" id="ARBA00023125"/>
    </source>
</evidence>